<protein>
    <submittedName>
        <fullName evidence="2">Uncharacterized protein</fullName>
    </submittedName>
</protein>
<proteinExistence type="predicted"/>
<sequence length="158" mass="16614">MFGDTAGCVLTHRLSRIRQIEIALTTGSLHPTSVAAPNGSDTTAVRPKGGGRWHDGLAGHAGYSTNAAPTNHPPVTGSALCSPQGLRGQASSPSASRSLALFIRHNWLCQAEFLAEELPVTRVILGLVEERSSTLAVHGLAKHSKKNDAARFDKATEA</sequence>
<reference evidence="2" key="1">
    <citation type="journal article" date="2020" name="Phytopathology">
        <title>Genome Sequence Resources of Colletotrichum truncatum, C. plurivorum, C. musicola, and C. sojae: Four Species Pathogenic to Soybean (Glycine max).</title>
        <authorList>
            <person name="Rogerio F."/>
            <person name="Boufleur T.R."/>
            <person name="Ciampi-Guillardi M."/>
            <person name="Sukno S.A."/>
            <person name="Thon M.R."/>
            <person name="Massola Junior N.S."/>
            <person name="Baroncelli R."/>
        </authorList>
    </citation>
    <scope>NUCLEOTIDE SEQUENCE</scope>
    <source>
        <strain evidence="2">LFN0074</strain>
    </source>
</reference>
<gene>
    <name evidence="2" type="ORF">CMUS01_13532</name>
</gene>
<dbReference type="EMBL" id="WIGM01000865">
    <property type="protein sequence ID" value="KAF6810138.1"/>
    <property type="molecule type" value="Genomic_DNA"/>
</dbReference>
<accession>A0A8H6MVT9</accession>
<organism evidence="2 3">
    <name type="scientific">Colletotrichum musicola</name>
    <dbReference type="NCBI Taxonomy" id="2175873"/>
    <lineage>
        <taxon>Eukaryota</taxon>
        <taxon>Fungi</taxon>
        <taxon>Dikarya</taxon>
        <taxon>Ascomycota</taxon>
        <taxon>Pezizomycotina</taxon>
        <taxon>Sordariomycetes</taxon>
        <taxon>Hypocreomycetidae</taxon>
        <taxon>Glomerellales</taxon>
        <taxon>Glomerellaceae</taxon>
        <taxon>Colletotrichum</taxon>
        <taxon>Colletotrichum orchidearum species complex</taxon>
    </lineage>
</organism>
<evidence type="ECO:0000256" key="1">
    <source>
        <dbReference type="SAM" id="MobiDB-lite"/>
    </source>
</evidence>
<evidence type="ECO:0000313" key="3">
    <source>
        <dbReference type="Proteomes" id="UP000639643"/>
    </source>
</evidence>
<comment type="caution">
    <text evidence="2">The sequence shown here is derived from an EMBL/GenBank/DDBJ whole genome shotgun (WGS) entry which is preliminary data.</text>
</comment>
<name>A0A8H6MVT9_9PEZI</name>
<dbReference type="Proteomes" id="UP000639643">
    <property type="component" value="Unassembled WGS sequence"/>
</dbReference>
<evidence type="ECO:0000313" key="2">
    <source>
        <dbReference type="EMBL" id="KAF6810138.1"/>
    </source>
</evidence>
<feature type="region of interest" description="Disordered" evidence="1">
    <location>
        <begin position="57"/>
        <end position="77"/>
    </location>
</feature>
<dbReference type="AlphaFoldDB" id="A0A8H6MVT9"/>
<keyword evidence="3" id="KW-1185">Reference proteome</keyword>